<dbReference type="PANTHER" id="PTHR43289">
    <property type="entry name" value="MITOGEN-ACTIVATED PROTEIN KINASE KINASE KINASE 20-RELATED"/>
    <property type="match status" value="1"/>
</dbReference>
<evidence type="ECO:0000259" key="6">
    <source>
        <dbReference type="PROSITE" id="PS50011"/>
    </source>
</evidence>
<dbReference type="Pfam" id="PF00069">
    <property type="entry name" value="Pkinase"/>
    <property type="match status" value="1"/>
</dbReference>
<dbReference type="SUPFAM" id="SSF56112">
    <property type="entry name" value="Protein kinase-like (PK-like)"/>
    <property type="match status" value="1"/>
</dbReference>
<accession>A0ABT5C165</accession>
<dbReference type="SMART" id="SM00220">
    <property type="entry name" value="S_TKc"/>
    <property type="match status" value="1"/>
</dbReference>
<evidence type="ECO:0000313" key="8">
    <source>
        <dbReference type="Proteomes" id="UP001217485"/>
    </source>
</evidence>
<dbReference type="InterPro" id="IPR000719">
    <property type="entry name" value="Prot_kinase_dom"/>
</dbReference>
<evidence type="ECO:0000256" key="4">
    <source>
        <dbReference type="ARBA" id="ARBA00022840"/>
    </source>
</evidence>
<feature type="region of interest" description="Disordered" evidence="5">
    <location>
        <begin position="19"/>
        <end position="39"/>
    </location>
</feature>
<keyword evidence="4" id="KW-0067">ATP-binding</keyword>
<evidence type="ECO:0000313" key="7">
    <source>
        <dbReference type="EMBL" id="MDC0679499.1"/>
    </source>
</evidence>
<keyword evidence="8" id="KW-1185">Reference proteome</keyword>
<dbReference type="PROSITE" id="PS00108">
    <property type="entry name" value="PROTEIN_KINASE_ST"/>
    <property type="match status" value="1"/>
</dbReference>
<dbReference type="CDD" id="cd14014">
    <property type="entry name" value="STKc_PknB_like"/>
    <property type="match status" value="1"/>
</dbReference>
<protein>
    <submittedName>
        <fullName evidence="7">Serine/threonine-protein kinase</fullName>
    </submittedName>
</protein>
<dbReference type="Gene3D" id="1.10.510.10">
    <property type="entry name" value="Transferase(Phosphotransferase) domain 1"/>
    <property type="match status" value="1"/>
</dbReference>
<dbReference type="Gene3D" id="3.30.200.20">
    <property type="entry name" value="Phosphorylase Kinase, domain 1"/>
    <property type="match status" value="1"/>
</dbReference>
<organism evidence="7 8">
    <name type="scientific">Sorangium atrum</name>
    <dbReference type="NCBI Taxonomy" id="2995308"/>
    <lineage>
        <taxon>Bacteria</taxon>
        <taxon>Pseudomonadati</taxon>
        <taxon>Myxococcota</taxon>
        <taxon>Polyangia</taxon>
        <taxon>Polyangiales</taxon>
        <taxon>Polyangiaceae</taxon>
        <taxon>Sorangium</taxon>
    </lineage>
</organism>
<evidence type="ECO:0000256" key="2">
    <source>
        <dbReference type="ARBA" id="ARBA00022741"/>
    </source>
</evidence>
<dbReference type="GO" id="GO:0016301">
    <property type="term" value="F:kinase activity"/>
    <property type="evidence" value="ECO:0007669"/>
    <property type="project" value="UniProtKB-KW"/>
</dbReference>
<evidence type="ECO:0000256" key="1">
    <source>
        <dbReference type="ARBA" id="ARBA00022679"/>
    </source>
</evidence>
<name>A0ABT5C165_9BACT</name>
<sequence>MAHQPSALDDATLRIQEAEATRTQEDPSPNPLPRTLPRGARVGDYILDRPLARGGFSFVYRATHAERGTAAALKVLHAELASDLDAVVRFAREIEAIQRLNHPNVVAILDHGRLGSRGAPYYVMELLDGCSLDEHLRARGRLSATDVLALLEPLCSALDAAHRWGIVHRDIKASNVFLAEQGGRRRVVLLDFGVAKLLDAPGPALTSSRHIVGTPTCISPEQILGESIDSRADVYALGVLTYRMLVGEPPFVERSYPMLRQLHLYVDPPRPSTRARVHPALDEVILRAMSKDRRERPPTITAFLGELRATVEASGGTGALSSAAARERQALALYAEVHVEPSALEEPEDGLLADLEVILPFIAAELVSAGLTTMVQTGSSMLFTVDRPDDPAGDREARRQVVRTALAIYQRLEARSGRDPRVDVRLCLHAGELTDTGKGSPAAGKLLEVAGWVPDQAGEGVFASPELLSDLEIATAGEEGALRRITAPRTREG</sequence>
<dbReference type="PROSITE" id="PS50011">
    <property type="entry name" value="PROTEIN_KINASE_DOM"/>
    <property type="match status" value="1"/>
</dbReference>
<proteinExistence type="predicted"/>
<keyword evidence="1" id="KW-0808">Transferase</keyword>
<comment type="caution">
    <text evidence="7">The sequence shown here is derived from an EMBL/GenBank/DDBJ whole genome shotgun (WGS) entry which is preliminary data.</text>
</comment>
<keyword evidence="3 7" id="KW-0418">Kinase</keyword>
<evidence type="ECO:0000256" key="3">
    <source>
        <dbReference type="ARBA" id="ARBA00022777"/>
    </source>
</evidence>
<dbReference type="PANTHER" id="PTHR43289:SF6">
    <property type="entry name" value="SERINE_THREONINE-PROTEIN KINASE NEKL-3"/>
    <property type="match status" value="1"/>
</dbReference>
<dbReference type="InterPro" id="IPR008271">
    <property type="entry name" value="Ser/Thr_kinase_AS"/>
</dbReference>
<feature type="domain" description="Protein kinase" evidence="6">
    <location>
        <begin position="45"/>
        <end position="311"/>
    </location>
</feature>
<dbReference type="EMBL" id="JAQNDK010000002">
    <property type="protein sequence ID" value="MDC0679499.1"/>
    <property type="molecule type" value="Genomic_DNA"/>
</dbReference>
<keyword evidence="2" id="KW-0547">Nucleotide-binding</keyword>
<dbReference type="InterPro" id="IPR011009">
    <property type="entry name" value="Kinase-like_dom_sf"/>
</dbReference>
<evidence type="ECO:0000256" key="5">
    <source>
        <dbReference type="SAM" id="MobiDB-lite"/>
    </source>
</evidence>
<gene>
    <name evidence="7" type="ORF">POL72_17275</name>
</gene>
<reference evidence="7 8" key="1">
    <citation type="submission" date="2023-01" db="EMBL/GenBank/DDBJ databases">
        <title>Minimal conservation of predation-associated metabolite biosynthetic gene clusters underscores biosynthetic potential of Myxococcota including descriptions for ten novel species: Archangium lansinium sp. nov., Myxococcus landrumus sp. nov., Nannocystis bai.</title>
        <authorList>
            <person name="Ahearne A."/>
            <person name="Stevens C."/>
            <person name="Dowd S."/>
        </authorList>
    </citation>
    <scope>NUCLEOTIDE SEQUENCE [LARGE SCALE GENOMIC DNA]</scope>
    <source>
        <strain evidence="7 8">WIWO2</strain>
    </source>
</reference>
<dbReference type="Proteomes" id="UP001217485">
    <property type="component" value="Unassembled WGS sequence"/>
</dbReference>
<dbReference type="RefSeq" id="WP_272096485.1">
    <property type="nucleotide sequence ID" value="NZ_JAQNDK010000002.1"/>
</dbReference>